<evidence type="ECO:0000256" key="1">
    <source>
        <dbReference type="HAMAP-Rule" id="MF_00691"/>
    </source>
</evidence>
<dbReference type="AlphaFoldDB" id="A0A011QJK5"/>
<dbReference type="NCBIfam" id="NF003814">
    <property type="entry name" value="PRK05406.1-3"/>
    <property type="match status" value="1"/>
</dbReference>
<protein>
    <recommendedName>
        <fullName evidence="1">5-oxoprolinase subunit A</fullName>
        <shortName evidence="1">5-OPase subunit A</shortName>
        <ecNumber evidence="1">3.5.2.9</ecNumber>
    </recommendedName>
    <alternativeName>
        <fullName evidence="1">5-oxoprolinase (ATP-hydrolyzing) subunit A</fullName>
    </alternativeName>
</protein>
<dbReference type="GO" id="GO:0005975">
    <property type="term" value="P:carbohydrate metabolic process"/>
    <property type="evidence" value="ECO:0007669"/>
    <property type="project" value="InterPro"/>
</dbReference>
<dbReference type="Pfam" id="PF03746">
    <property type="entry name" value="LamB_YcsF"/>
    <property type="match status" value="1"/>
</dbReference>
<reference evidence="2 3" key="1">
    <citation type="submission" date="2014-02" db="EMBL/GenBank/DDBJ databases">
        <title>Expanding our view of genomic diversity in Candidatus Accumulibacter clades.</title>
        <authorList>
            <person name="Skennerton C.T."/>
            <person name="Barr J.J."/>
            <person name="Slater F.R."/>
            <person name="Bond P.L."/>
            <person name="Tyson G.W."/>
        </authorList>
    </citation>
    <scope>NUCLEOTIDE SEQUENCE [LARGE SCALE GENOMIC DNA]</scope>
    <source>
        <strain evidence="3">BA-92</strain>
    </source>
</reference>
<keyword evidence="1" id="KW-0067">ATP-binding</keyword>
<sequence length="260" mass="26874">MNDRKAINLNADLGEGFGPWSMGDDAAMLDIVGSANIACGFHAGDPMVMRATLLAAKARGVSVGAHPGYADLQGFGRRPLALSMAEVEALLIYQVGALQGMAASEGMVVTHVKPHGALNNQACAERPLAEAIARAVKALDPTLILLAPACSQLALAGRAAGLPVVDEIFADRRYQDDGQLVPRSQPGAVIHDPGQALAHVRAMLDAGALVSASGQQIPVQAGSVCIHGDSPDAVALARHLRDGLLDSGYSLVPLTAIRQM</sequence>
<dbReference type="InterPro" id="IPR011330">
    <property type="entry name" value="Glyco_hydro/deAcase_b/a-brl"/>
</dbReference>
<proteinExistence type="inferred from homology"/>
<gene>
    <name evidence="1" type="primary">pxpA</name>
    <name evidence="2" type="ORF">AW10_02651</name>
</gene>
<dbReference type="CDD" id="cd10787">
    <property type="entry name" value="LamB_YcsF_like"/>
    <property type="match status" value="1"/>
</dbReference>
<comment type="caution">
    <text evidence="2">The sequence shown here is derived from an EMBL/GenBank/DDBJ whole genome shotgun (WGS) entry which is preliminary data.</text>
</comment>
<accession>A0A011QJK5</accession>
<name>A0A011QJK5_9PROT</name>
<dbReference type="EC" id="3.5.2.9" evidence="1"/>
<comment type="catalytic activity">
    <reaction evidence="1">
        <text>5-oxo-L-proline + ATP + 2 H2O = L-glutamate + ADP + phosphate + H(+)</text>
        <dbReference type="Rhea" id="RHEA:10348"/>
        <dbReference type="ChEBI" id="CHEBI:15377"/>
        <dbReference type="ChEBI" id="CHEBI:15378"/>
        <dbReference type="ChEBI" id="CHEBI:29985"/>
        <dbReference type="ChEBI" id="CHEBI:30616"/>
        <dbReference type="ChEBI" id="CHEBI:43474"/>
        <dbReference type="ChEBI" id="CHEBI:58402"/>
        <dbReference type="ChEBI" id="CHEBI:456216"/>
        <dbReference type="EC" id="3.5.2.9"/>
    </reaction>
</comment>
<dbReference type="PANTHER" id="PTHR30292">
    <property type="entry name" value="UNCHARACTERIZED PROTEIN YBGL-RELATED"/>
    <property type="match status" value="1"/>
</dbReference>
<dbReference type="InterPro" id="IPR005501">
    <property type="entry name" value="LamB/YcsF/PxpA-like"/>
</dbReference>
<dbReference type="NCBIfam" id="NF003816">
    <property type="entry name" value="PRK05406.1-5"/>
    <property type="match status" value="1"/>
</dbReference>
<dbReference type="PANTHER" id="PTHR30292:SF0">
    <property type="entry name" value="5-OXOPROLINASE SUBUNIT A"/>
    <property type="match status" value="1"/>
</dbReference>
<dbReference type="SUPFAM" id="SSF88713">
    <property type="entry name" value="Glycoside hydrolase/deacetylase"/>
    <property type="match status" value="1"/>
</dbReference>
<dbReference type="Gene3D" id="3.20.20.370">
    <property type="entry name" value="Glycoside hydrolase/deacetylase"/>
    <property type="match status" value="1"/>
</dbReference>
<comment type="similarity">
    <text evidence="1">Belongs to the LamB/PxpA family.</text>
</comment>
<dbReference type="EMBL" id="JEMX01000061">
    <property type="protein sequence ID" value="EXI79009.1"/>
    <property type="molecule type" value="Genomic_DNA"/>
</dbReference>
<comment type="function">
    <text evidence="1">Catalyzes the cleavage of 5-oxoproline to form L-glutamate coupled to the hydrolysis of ATP to ADP and inorganic phosphate.</text>
</comment>
<keyword evidence="1" id="KW-0547">Nucleotide-binding</keyword>
<evidence type="ECO:0000313" key="3">
    <source>
        <dbReference type="Proteomes" id="UP000021816"/>
    </source>
</evidence>
<dbReference type="GO" id="GO:0005524">
    <property type="term" value="F:ATP binding"/>
    <property type="evidence" value="ECO:0007669"/>
    <property type="project" value="UniProtKB-UniRule"/>
</dbReference>
<dbReference type="PATRIC" id="fig|1454003.3.peg.2702"/>
<dbReference type="GO" id="GO:0017168">
    <property type="term" value="F:5-oxoprolinase (ATP-hydrolyzing) activity"/>
    <property type="evidence" value="ECO:0007669"/>
    <property type="project" value="UniProtKB-UniRule"/>
</dbReference>
<keyword evidence="1" id="KW-0378">Hydrolase</keyword>
<comment type="subunit">
    <text evidence="1">Forms a complex composed of PxpA, PxpB and PxpC.</text>
</comment>
<dbReference type="STRING" id="1454003.AW10_02651"/>
<dbReference type="Proteomes" id="UP000021816">
    <property type="component" value="Unassembled WGS sequence"/>
</dbReference>
<evidence type="ECO:0000313" key="2">
    <source>
        <dbReference type="EMBL" id="EXI79009.1"/>
    </source>
</evidence>
<dbReference type="HAMAP" id="MF_00691">
    <property type="entry name" value="PxpA"/>
    <property type="match status" value="1"/>
</dbReference>
<organism evidence="2 3">
    <name type="scientific">Candidatus Accumulibacter appositus</name>
    <dbReference type="NCBI Taxonomy" id="1454003"/>
    <lineage>
        <taxon>Bacteria</taxon>
        <taxon>Pseudomonadati</taxon>
        <taxon>Pseudomonadota</taxon>
        <taxon>Betaproteobacteria</taxon>
        <taxon>Candidatus Accumulibacter</taxon>
    </lineage>
</organism>